<sequence>MSTFGDDDLDVMADLVSEVLTPDPDVPPDWEEAAFAAYTWRTVDQELLALSYDSMAAGAGAVRGDGGRVLEFTGGGFSLEVELSDQQIVGRLAGDAAGNVDFEAADGRVRSATPDTSGFFTLTGEDHGLVRFAVRSGPTRFVTEWIVL</sequence>
<name>A0ABP5JRZ8_9ACTN</name>
<gene>
    <name evidence="1" type="ORF">GCM10009843_16450</name>
</gene>
<organism evidence="1 2">
    <name type="scientific">Nocardioides bigeumensis</name>
    <dbReference type="NCBI Taxonomy" id="433657"/>
    <lineage>
        <taxon>Bacteria</taxon>
        <taxon>Bacillati</taxon>
        <taxon>Actinomycetota</taxon>
        <taxon>Actinomycetes</taxon>
        <taxon>Propionibacteriales</taxon>
        <taxon>Nocardioidaceae</taxon>
        <taxon>Nocardioides</taxon>
    </lineage>
</organism>
<dbReference type="RefSeq" id="WP_344303200.1">
    <property type="nucleotide sequence ID" value="NZ_BAAAQQ010000007.1"/>
</dbReference>
<proteinExistence type="predicted"/>
<dbReference type="EMBL" id="BAAAQQ010000007">
    <property type="protein sequence ID" value="GAA2121844.1"/>
    <property type="molecule type" value="Genomic_DNA"/>
</dbReference>
<protein>
    <submittedName>
        <fullName evidence="1">Uncharacterized protein</fullName>
    </submittedName>
</protein>
<comment type="caution">
    <text evidence="1">The sequence shown here is derived from an EMBL/GenBank/DDBJ whole genome shotgun (WGS) entry which is preliminary data.</text>
</comment>
<evidence type="ECO:0000313" key="2">
    <source>
        <dbReference type="Proteomes" id="UP001500575"/>
    </source>
</evidence>
<keyword evidence="2" id="KW-1185">Reference proteome</keyword>
<dbReference type="Proteomes" id="UP001500575">
    <property type="component" value="Unassembled WGS sequence"/>
</dbReference>
<accession>A0ABP5JRZ8</accession>
<reference evidence="2" key="1">
    <citation type="journal article" date="2019" name="Int. J. Syst. Evol. Microbiol.">
        <title>The Global Catalogue of Microorganisms (GCM) 10K type strain sequencing project: providing services to taxonomists for standard genome sequencing and annotation.</title>
        <authorList>
            <consortium name="The Broad Institute Genomics Platform"/>
            <consortium name="The Broad Institute Genome Sequencing Center for Infectious Disease"/>
            <person name="Wu L."/>
            <person name="Ma J."/>
        </authorList>
    </citation>
    <scope>NUCLEOTIDE SEQUENCE [LARGE SCALE GENOMIC DNA]</scope>
    <source>
        <strain evidence="2">JCM 16021</strain>
    </source>
</reference>
<evidence type="ECO:0000313" key="1">
    <source>
        <dbReference type="EMBL" id="GAA2121844.1"/>
    </source>
</evidence>